<protein>
    <submittedName>
        <fullName evidence="8">L,D-transpeptidase</fullName>
        <ecNumber evidence="8">2.-.-.-</ecNumber>
    </submittedName>
</protein>
<evidence type="ECO:0000256" key="5">
    <source>
        <dbReference type="ARBA" id="ARBA00023316"/>
    </source>
</evidence>
<name>A0ABT7HIS9_9FUSO</name>
<feature type="active site" description="Proton donor/acceptor" evidence="6">
    <location>
        <position position="305"/>
    </location>
</feature>
<dbReference type="Proteomes" id="UP001225134">
    <property type="component" value="Unassembled WGS sequence"/>
</dbReference>
<dbReference type="PROSITE" id="PS52029">
    <property type="entry name" value="LD_TPASE"/>
    <property type="match status" value="1"/>
</dbReference>
<dbReference type="Pfam" id="PF03734">
    <property type="entry name" value="YkuD"/>
    <property type="match status" value="1"/>
</dbReference>
<evidence type="ECO:0000313" key="9">
    <source>
        <dbReference type="Proteomes" id="UP001225134"/>
    </source>
</evidence>
<proteinExistence type="predicted"/>
<keyword evidence="9" id="KW-1185">Reference proteome</keyword>
<feature type="domain" description="L,D-TPase catalytic" evidence="7">
    <location>
        <begin position="220"/>
        <end position="372"/>
    </location>
</feature>
<evidence type="ECO:0000313" key="8">
    <source>
        <dbReference type="EMBL" id="MDK9580417.1"/>
    </source>
</evidence>
<evidence type="ECO:0000256" key="1">
    <source>
        <dbReference type="ARBA" id="ARBA00004752"/>
    </source>
</evidence>
<feature type="active site" description="Nucleophile" evidence="6">
    <location>
        <position position="337"/>
    </location>
</feature>
<dbReference type="Gene3D" id="2.30.30.40">
    <property type="entry name" value="SH3 Domains"/>
    <property type="match status" value="1"/>
</dbReference>
<comment type="caution">
    <text evidence="8">The sequence shown here is derived from an EMBL/GenBank/DDBJ whole genome shotgun (WGS) entry which is preliminary data.</text>
</comment>
<organism evidence="8 9">
    <name type="scientific">Sneathia sanguinegens</name>
    <dbReference type="NCBI Taxonomy" id="40543"/>
    <lineage>
        <taxon>Bacteria</taxon>
        <taxon>Fusobacteriati</taxon>
        <taxon>Fusobacteriota</taxon>
        <taxon>Fusobacteriia</taxon>
        <taxon>Fusobacteriales</taxon>
        <taxon>Leptotrichiaceae</taxon>
        <taxon>Sneathia</taxon>
    </lineage>
</organism>
<reference evidence="8 9" key="1">
    <citation type="submission" date="2023-06" db="EMBL/GenBank/DDBJ databases">
        <title>Antibody response to the Sneathia vaginalis cytopathogenic toxin A during pregnancy.</title>
        <authorList>
            <person name="Mccoy Z.T."/>
            <person name="Serrano M.G."/>
            <person name="Spaine K."/>
            <person name="Edwards D.J."/>
            <person name="Buck G.A."/>
            <person name="Jefferson K."/>
        </authorList>
    </citation>
    <scope>NUCLEOTIDE SEQUENCE [LARGE SCALE GENOMIC DNA]</scope>
    <source>
        <strain evidence="8 9">CCUG 42621</strain>
    </source>
</reference>
<keyword evidence="4 6" id="KW-0573">Peptidoglycan synthesis</keyword>
<dbReference type="GO" id="GO:0016740">
    <property type="term" value="F:transferase activity"/>
    <property type="evidence" value="ECO:0007669"/>
    <property type="project" value="UniProtKB-KW"/>
</dbReference>
<evidence type="ECO:0000256" key="6">
    <source>
        <dbReference type="PROSITE-ProRule" id="PRU01373"/>
    </source>
</evidence>
<comment type="pathway">
    <text evidence="1 6">Cell wall biogenesis; peptidoglycan biosynthesis.</text>
</comment>
<dbReference type="SMART" id="SM00287">
    <property type="entry name" value="SH3b"/>
    <property type="match status" value="1"/>
</dbReference>
<keyword evidence="3 6" id="KW-0133">Cell shape</keyword>
<dbReference type="InterPro" id="IPR005490">
    <property type="entry name" value="LD_TPept_cat_dom"/>
</dbReference>
<dbReference type="EC" id="2.-.-.-" evidence="8"/>
<dbReference type="SUPFAM" id="SSF141523">
    <property type="entry name" value="L,D-transpeptidase catalytic domain-like"/>
    <property type="match status" value="1"/>
</dbReference>
<sequence length="374" mass="43119">MKKIFILFFISFVSFSNYVEKYANSDIENVVFSEAYAKYASKSDNYVVVQKSVYAKVKALEKAKKIFKIPANSKVELLALCENNGKLWYEIKYKNKIGYILKTSAIQRKFCFENGINEAKEITKFLEKFKDNLRVVDCYRPLNLQKNTKKDKFGNSGNQSIISYTSDKKQIFNLQDRTILALVSSNEKDYNIIVDKYPKLLLSKKYAANLKKISLGEVRKFIYVDRKNQNQFVFEKDPKTNKYIILSAGFVTTGKNSKYGFETPYGNFLVAISKPVMTYTSDIDTTKIIGDAKRAIRFSGGAYIHGIPSLYEPKENRSSRIAYTQTKLGTYPLSHKCVRNHDEVMKKLYEWVGISYINKNGHRTPKEPVIVIVR</sequence>
<dbReference type="InterPro" id="IPR038063">
    <property type="entry name" value="Transpep_catalytic_dom"/>
</dbReference>
<accession>A0ABT7HIS9</accession>
<dbReference type="RefSeq" id="WP_285152754.1">
    <property type="nucleotide sequence ID" value="NZ_JASSPP010000003.1"/>
</dbReference>
<dbReference type="CDD" id="cd16913">
    <property type="entry name" value="YkuD_like"/>
    <property type="match status" value="1"/>
</dbReference>
<evidence type="ECO:0000259" key="7">
    <source>
        <dbReference type="PROSITE" id="PS52029"/>
    </source>
</evidence>
<evidence type="ECO:0000256" key="4">
    <source>
        <dbReference type="ARBA" id="ARBA00022984"/>
    </source>
</evidence>
<evidence type="ECO:0000256" key="2">
    <source>
        <dbReference type="ARBA" id="ARBA00022679"/>
    </source>
</evidence>
<evidence type="ECO:0000256" key="3">
    <source>
        <dbReference type="ARBA" id="ARBA00022960"/>
    </source>
</evidence>
<keyword evidence="5 6" id="KW-0961">Cell wall biogenesis/degradation</keyword>
<dbReference type="InterPro" id="IPR003646">
    <property type="entry name" value="SH3-like_bac-type"/>
</dbReference>
<keyword evidence="2 8" id="KW-0808">Transferase</keyword>
<gene>
    <name evidence="8" type="ORF">QQA45_02670</name>
</gene>
<dbReference type="EMBL" id="JASSPP010000003">
    <property type="protein sequence ID" value="MDK9580417.1"/>
    <property type="molecule type" value="Genomic_DNA"/>
</dbReference>
<dbReference type="Gene3D" id="2.40.440.10">
    <property type="entry name" value="L,D-transpeptidase catalytic domain-like"/>
    <property type="match status" value="1"/>
</dbReference>